<feature type="transmembrane region" description="Helical" evidence="6">
    <location>
        <begin position="170"/>
        <end position="189"/>
    </location>
</feature>
<dbReference type="PANTHER" id="PTHR31113:SF20">
    <property type="entry name" value="UPF0496 PROTEIN 2-RELATED"/>
    <property type="match status" value="1"/>
</dbReference>
<evidence type="ECO:0000256" key="6">
    <source>
        <dbReference type="SAM" id="Phobius"/>
    </source>
</evidence>
<protein>
    <submittedName>
        <fullName evidence="7">Uncharacterized protein</fullName>
    </submittedName>
</protein>
<dbReference type="GO" id="GO:0016020">
    <property type="term" value="C:membrane"/>
    <property type="evidence" value="ECO:0007669"/>
    <property type="project" value="UniProtKB-SubCell"/>
</dbReference>
<evidence type="ECO:0000313" key="8">
    <source>
        <dbReference type="Proteomes" id="UP001187471"/>
    </source>
</evidence>
<comment type="subcellular location">
    <subcellularLocation>
        <location evidence="1">Membrane</location>
    </subcellularLocation>
</comment>
<evidence type="ECO:0000256" key="3">
    <source>
        <dbReference type="ARBA" id="ARBA00022692"/>
    </source>
</evidence>
<evidence type="ECO:0000256" key="5">
    <source>
        <dbReference type="ARBA" id="ARBA00023136"/>
    </source>
</evidence>
<proteinExistence type="inferred from homology"/>
<evidence type="ECO:0000256" key="1">
    <source>
        <dbReference type="ARBA" id="ARBA00004370"/>
    </source>
</evidence>
<dbReference type="Proteomes" id="UP001187471">
    <property type="component" value="Unassembled WGS sequence"/>
</dbReference>
<evidence type="ECO:0000256" key="2">
    <source>
        <dbReference type="ARBA" id="ARBA00009074"/>
    </source>
</evidence>
<dbReference type="Pfam" id="PF05055">
    <property type="entry name" value="DUF677"/>
    <property type="match status" value="1"/>
</dbReference>
<accession>A0AA88U8V5</accession>
<keyword evidence="3 6" id="KW-0812">Transmembrane</keyword>
<feature type="transmembrane region" description="Helical" evidence="6">
    <location>
        <begin position="195"/>
        <end position="212"/>
    </location>
</feature>
<name>A0AA88U8V5_9ASTE</name>
<comment type="caution">
    <text evidence="7">The sequence shown here is derived from an EMBL/GenBank/DDBJ whole genome shotgun (WGS) entry which is preliminary data.</text>
</comment>
<dbReference type="EMBL" id="JAVXUO010002269">
    <property type="protein sequence ID" value="KAK2974893.1"/>
    <property type="molecule type" value="Genomic_DNA"/>
</dbReference>
<keyword evidence="4 6" id="KW-1133">Transmembrane helix</keyword>
<gene>
    <name evidence="7" type="ORF">RJ640_020808</name>
</gene>
<evidence type="ECO:0000256" key="4">
    <source>
        <dbReference type="ARBA" id="ARBA00022989"/>
    </source>
</evidence>
<evidence type="ECO:0000313" key="7">
    <source>
        <dbReference type="EMBL" id="KAK2974893.1"/>
    </source>
</evidence>
<keyword evidence="5 6" id="KW-0472">Membrane</keyword>
<dbReference type="InterPro" id="IPR007749">
    <property type="entry name" value="DUF677"/>
</dbReference>
<comment type="similarity">
    <text evidence="2">Belongs to the UPF0496 family.</text>
</comment>
<organism evidence="7 8">
    <name type="scientific">Escallonia rubra</name>
    <dbReference type="NCBI Taxonomy" id="112253"/>
    <lineage>
        <taxon>Eukaryota</taxon>
        <taxon>Viridiplantae</taxon>
        <taxon>Streptophyta</taxon>
        <taxon>Embryophyta</taxon>
        <taxon>Tracheophyta</taxon>
        <taxon>Spermatophyta</taxon>
        <taxon>Magnoliopsida</taxon>
        <taxon>eudicotyledons</taxon>
        <taxon>Gunneridae</taxon>
        <taxon>Pentapetalae</taxon>
        <taxon>asterids</taxon>
        <taxon>campanulids</taxon>
        <taxon>Escalloniales</taxon>
        <taxon>Escalloniaceae</taxon>
        <taxon>Escallonia</taxon>
    </lineage>
</organism>
<dbReference type="AlphaFoldDB" id="A0AA88U8V5"/>
<sequence>MPGRHGKDRMNTLVNKFNVDEEYTEAFRTKSFIEMCSKVQGHLSERLLEPRQETLSDLIQRSNLHHLLVDYFEASLEACNTCDSLLQSVYETRAKYRIIQRINDSVSGKDNSTIFRDLAQFALLKNPLSTVTSVQFRDMHDGHDFLLGKLTLKCKNIRRRTKFTRCCKKVAGVSLVVSYTALAIALLVLVLHSMVGTLAMPGLVACTVGLYRKRNKVAKGMRMSTKSLERLGAQLDVAAKGVYTLANDFDTMSRLARRLHDEIEHSKAIAGICVRNLGKGEVLKEVVREFRMHETAFLEQLAELEEHIYLCFLTINRSRRLVLQEIVVLHSNSD</sequence>
<reference evidence="7" key="1">
    <citation type="submission" date="2022-12" db="EMBL/GenBank/DDBJ databases">
        <title>Draft genome assemblies for two species of Escallonia (Escalloniales).</title>
        <authorList>
            <person name="Chanderbali A."/>
            <person name="Dervinis C."/>
            <person name="Anghel I."/>
            <person name="Soltis D."/>
            <person name="Soltis P."/>
            <person name="Zapata F."/>
        </authorList>
    </citation>
    <scope>NUCLEOTIDE SEQUENCE</scope>
    <source>
        <strain evidence="7">UCBG92.1500</strain>
        <tissue evidence="7">Leaf</tissue>
    </source>
</reference>
<keyword evidence="8" id="KW-1185">Reference proteome</keyword>
<dbReference type="PANTHER" id="PTHR31113">
    <property type="entry name" value="UPF0496 PROTEIN 3-RELATED"/>
    <property type="match status" value="1"/>
</dbReference>